<name>F8LFH6_9BACT</name>
<reference evidence="1" key="1">
    <citation type="submission" date="2011-05" db="EMBL/GenBank/DDBJ databases">
        <title>Unity in variety -- the pan-genome of the Chlamydiae.</title>
        <authorList>
            <person name="Collingro A."/>
            <person name="Tischler P."/>
            <person name="Weinmaier T."/>
            <person name="Penz T."/>
            <person name="Heinz E."/>
            <person name="Brunham R.C."/>
            <person name="Read T.D."/>
            <person name="Bavoil P.M."/>
            <person name="Sachse K."/>
            <person name="Kahane S."/>
            <person name="Friedman M.G."/>
            <person name="Rattei T."/>
            <person name="Myers G.S.A."/>
            <person name="Horn M."/>
        </authorList>
    </citation>
    <scope>NUCLEOTIDE SEQUENCE</scope>
    <source>
        <strain evidence="1">2032/99</strain>
    </source>
</reference>
<dbReference type="SUPFAM" id="SSF53756">
    <property type="entry name" value="UDP-Glycosyltransferase/glycogen phosphorylase"/>
    <property type="match status" value="1"/>
</dbReference>
<accession>F8LFH6</accession>
<dbReference type="PANTHER" id="PTHR12526">
    <property type="entry name" value="GLYCOSYLTRANSFERASE"/>
    <property type="match status" value="1"/>
</dbReference>
<dbReference type="AlphaFoldDB" id="F8LFH6"/>
<sequence length="424" mass="48793">MRLLFLYLLFFCFCLSGIEHPSIGIFTCKVNGVGCWDPDSINSGIAGSEEAVIYLSKHLADLGYTVTVYGNPPPNSPHSRESANPRYIDVDTNDEKQFDFAVAWRMPSLGLTLRQKAAHVYLWPHDTIHYRLPKEQIETFDDVFWLSEWQRQQWMAKNPEFSRYRRIFGNGIEPDQFTPIVPRSNPHSLIYGSNYARGLEILLDNWPAIKDRFSNATLDIYYGWQHWGLLSPEKEAKMRRQISDYKALSVVDHERVSHEELNNAYAHASIWAYPCIAPETFCITALRAQGSGTIPVVIEGTALSETVRGGFKCSTPKEYLSTLFRAMESAEQFTLADRKQLRTFVFEEYTWKKIAEKWHSVFQEAYRIDNSANLTFANSKFFFTQSLTLPGRSSLSRSFNETSRDFSNEIFSNVVFGILKRTLI</sequence>
<proteinExistence type="predicted"/>
<dbReference type="Gene3D" id="3.40.50.2000">
    <property type="entry name" value="Glycogen Phosphorylase B"/>
    <property type="match status" value="1"/>
</dbReference>
<organism evidence="1">
    <name type="scientific">Waddlia chondrophila 2032/99</name>
    <dbReference type="NCBI Taxonomy" id="765953"/>
    <lineage>
        <taxon>Bacteria</taxon>
        <taxon>Pseudomonadati</taxon>
        <taxon>Chlamydiota</taxon>
        <taxon>Chlamydiia</taxon>
        <taxon>Parachlamydiales</taxon>
        <taxon>Waddliaceae</taxon>
        <taxon>Waddlia</taxon>
    </lineage>
</organism>
<protein>
    <recommendedName>
        <fullName evidence="2">Glycosyl transferase family 1 domain-containing protein</fullName>
    </recommendedName>
</protein>
<gene>
    <name evidence="1" type="ORF">WCH_CA13840</name>
</gene>
<dbReference type="EMBL" id="FR872662">
    <property type="protein sequence ID" value="CCB92249.1"/>
    <property type="molecule type" value="Genomic_DNA"/>
</dbReference>
<evidence type="ECO:0000313" key="1">
    <source>
        <dbReference type="EMBL" id="CCB92249.1"/>
    </source>
</evidence>
<evidence type="ECO:0008006" key="2">
    <source>
        <dbReference type="Google" id="ProtNLM"/>
    </source>
</evidence>
<dbReference type="CDD" id="cd03801">
    <property type="entry name" value="GT4_PimA-like"/>
    <property type="match status" value="1"/>
</dbReference>